<feature type="transmembrane region" description="Helical" evidence="3">
    <location>
        <begin position="299"/>
        <end position="320"/>
    </location>
</feature>
<evidence type="ECO:0000256" key="1">
    <source>
        <dbReference type="ARBA" id="ARBA00022679"/>
    </source>
</evidence>
<dbReference type="GO" id="GO:0016780">
    <property type="term" value="F:phosphotransferase activity, for other substituted phosphate groups"/>
    <property type="evidence" value="ECO:0007669"/>
    <property type="project" value="InterPro"/>
</dbReference>
<organism evidence="4">
    <name type="scientific">Desulfobacca acetoxidans</name>
    <dbReference type="NCBI Taxonomy" id="60893"/>
    <lineage>
        <taxon>Bacteria</taxon>
        <taxon>Pseudomonadati</taxon>
        <taxon>Thermodesulfobacteriota</taxon>
        <taxon>Desulfobaccia</taxon>
        <taxon>Desulfobaccales</taxon>
        <taxon>Desulfobaccaceae</taxon>
        <taxon>Desulfobacca</taxon>
    </lineage>
</organism>
<dbReference type="GO" id="GO:0016020">
    <property type="term" value="C:membrane"/>
    <property type="evidence" value="ECO:0007669"/>
    <property type="project" value="InterPro"/>
</dbReference>
<feature type="transmembrane region" description="Helical" evidence="3">
    <location>
        <begin position="214"/>
        <end position="231"/>
    </location>
</feature>
<accession>A0A7C3WSH6</accession>
<dbReference type="Gene3D" id="1.20.120.1760">
    <property type="match status" value="1"/>
</dbReference>
<keyword evidence="3" id="KW-0812">Transmembrane</keyword>
<evidence type="ECO:0000256" key="3">
    <source>
        <dbReference type="SAM" id="Phobius"/>
    </source>
</evidence>
<keyword evidence="3" id="KW-0472">Membrane</keyword>
<keyword evidence="3" id="KW-1133">Transmembrane helix</keyword>
<dbReference type="InterPro" id="IPR048254">
    <property type="entry name" value="CDP_ALCOHOL_P_TRANSF_CS"/>
</dbReference>
<proteinExistence type="inferred from homology"/>
<feature type="transmembrane region" description="Helical" evidence="3">
    <location>
        <begin position="237"/>
        <end position="254"/>
    </location>
</feature>
<feature type="transmembrane region" description="Helical" evidence="3">
    <location>
        <begin position="366"/>
        <end position="384"/>
    </location>
</feature>
<evidence type="ECO:0000313" key="4">
    <source>
        <dbReference type="EMBL" id="HGB15375.1"/>
    </source>
</evidence>
<evidence type="ECO:0000256" key="2">
    <source>
        <dbReference type="RuleBase" id="RU003750"/>
    </source>
</evidence>
<dbReference type="InterPro" id="IPR000462">
    <property type="entry name" value="CDP-OH_P_trans"/>
</dbReference>
<dbReference type="InterPro" id="IPR043130">
    <property type="entry name" value="CDP-OH_PTrfase_TM_dom"/>
</dbReference>
<feature type="transmembrane region" description="Helical" evidence="3">
    <location>
        <begin position="274"/>
        <end position="293"/>
    </location>
</feature>
<dbReference type="PROSITE" id="PS00379">
    <property type="entry name" value="CDP_ALCOHOL_P_TRANSF"/>
    <property type="match status" value="1"/>
</dbReference>
<keyword evidence="1 2" id="KW-0808">Transferase</keyword>
<comment type="similarity">
    <text evidence="2">Belongs to the CDP-alcohol phosphatidyltransferase class-I family.</text>
</comment>
<name>A0A7C3WSH6_9BACT</name>
<dbReference type="GO" id="GO:0008654">
    <property type="term" value="P:phospholipid biosynthetic process"/>
    <property type="evidence" value="ECO:0007669"/>
    <property type="project" value="InterPro"/>
</dbReference>
<gene>
    <name evidence="4" type="ORF">ENV62_09090</name>
</gene>
<dbReference type="AlphaFoldDB" id="A0A7C3WSH6"/>
<reference evidence="4" key="1">
    <citation type="journal article" date="2020" name="mSystems">
        <title>Genome- and Community-Level Interaction Insights into Carbon Utilization and Element Cycling Functions of Hydrothermarchaeota in Hydrothermal Sediment.</title>
        <authorList>
            <person name="Zhou Z."/>
            <person name="Liu Y."/>
            <person name="Xu W."/>
            <person name="Pan J."/>
            <person name="Luo Z.H."/>
            <person name="Li M."/>
        </authorList>
    </citation>
    <scope>NUCLEOTIDE SEQUENCE [LARGE SCALE GENOMIC DNA]</scope>
    <source>
        <strain evidence="4">SpSt-776</strain>
    </source>
</reference>
<dbReference type="EMBL" id="DTHB01000053">
    <property type="protein sequence ID" value="HGB15375.1"/>
    <property type="molecule type" value="Genomic_DNA"/>
</dbReference>
<comment type="caution">
    <text evidence="4">The sequence shown here is derived from an EMBL/GenBank/DDBJ whole genome shotgun (WGS) entry which is preliminary data.</text>
</comment>
<dbReference type="Pfam" id="PF01066">
    <property type="entry name" value="CDP-OH_P_transf"/>
    <property type="match status" value="1"/>
</dbReference>
<protein>
    <submittedName>
        <fullName evidence="4">CDP-alcohol phosphatidyltransferase family protein</fullName>
    </submittedName>
</protein>
<sequence length="395" mass="42593">MASFAPGIFMVNKILIIAAHSASLTPVWGEPALCRLARLAGSLVDEVELWITPEIHGGLGRAARRLPARVSQKILPRDDMLNAARQLDWAPGEKILVLPGNSLWDRFSLNRVLRALQVGKAERMDGLVVSGPVELTAALEICSSNRRLPLFFSSPPLPWLLGDKADAAEAESRLVQNLAAATLASDGLLARLVDRRISRRLSPTLARQGIPPNAITLFSTSIGLIGAWLLAQTGYCQHLLGALLFWAAVVLDGVDGEVARLTLKESRFGHYLDIITDNLVHVAVFIGIALGLYRGTGNIWHLYALGALLLGFDGCALVIWHVMDHGTGLRENQASAVSARLVAALNSRDFAYLVVILALIDRLSWFLGGAAVGTYIFALAVWLLSRGRPGGGTFP</sequence>